<dbReference type="EMBL" id="KN833016">
    <property type="protein sequence ID" value="KIM78437.1"/>
    <property type="molecule type" value="Genomic_DNA"/>
</dbReference>
<dbReference type="Proteomes" id="UP000054166">
    <property type="component" value="Unassembled WGS sequence"/>
</dbReference>
<keyword evidence="3" id="KW-1185">Reference proteome</keyword>
<feature type="region of interest" description="Disordered" evidence="1">
    <location>
        <begin position="1"/>
        <end position="50"/>
    </location>
</feature>
<reference evidence="2 3" key="1">
    <citation type="submission" date="2014-04" db="EMBL/GenBank/DDBJ databases">
        <authorList>
            <consortium name="DOE Joint Genome Institute"/>
            <person name="Kuo A."/>
            <person name="Tarkka M."/>
            <person name="Buscot F."/>
            <person name="Kohler A."/>
            <person name="Nagy L.G."/>
            <person name="Floudas D."/>
            <person name="Copeland A."/>
            <person name="Barry K.W."/>
            <person name="Cichocki N."/>
            <person name="Veneault-Fourrey C."/>
            <person name="LaButti K."/>
            <person name="Lindquist E.A."/>
            <person name="Lipzen A."/>
            <person name="Lundell T."/>
            <person name="Morin E."/>
            <person name="Murat C."/>
            <person name="Sun H."/>
            <person name="Tunlid A."/>
            <person name="Henrissat B."/>
            <person name="Grigoriev I.V."/>
            <person name="Hibbett D.S."/>
            <person name="Martin F."/>
            <person name="Nordberg H.P."/>
            <person name="Cantor M.N."/>
            <person name="Hua S.X."/>
        </authorList>
    </citation>
    <scope>NUCLEOTIDE SEQUENCE [LARGE SCALE GENOMIC DNA]</scope>
    <source>
        <strain evidence="2 3">F 1598</strain>
    </source>
</reference>
<sequence>MSNVNRSGKIYHSPADGREKSELGKPLGVGQAERDGSVKKQEEKTKRYERHVRFTSNSEWAVGPLQFGAGGTSIRSKGSGKKLVVGSRLVFNWREYGRSIGDLHPIFGYWLNYVDMNSTVSEGHI</sequence>
<dbReference type="HOGENOM" id="CLU_1993488_0_0_1"/>
<evidence type="ECO:0000313" key="2">
    <source>
        <dbReference type="EMBL" id="KIM78437.1"/>
    </source>
</evidence>
<accession>A0A0C3BM98</accession>
<organism evidence="2 3">
    <name type="scientific">Piloderma croceum (strain F 1598)</name>
    <dbReference type="NCBI Taxonomy" id="765440"/>
    <lineage>
        <taxon>Eukaryota</taxon>
        <taxon>Fungi</taxon>
        <taxon>Dikarya</taxon>
        <taxon>Basidiomycota</taxon>
        <taxon>Agaricomycotina</taxon>
        <taxon>Agaricomycetes</taxon>
        <taxon>Agaricomycetidae</taxon>
        <taxon>Atheliales</taxon>
        <taxon>Atheliaceae</taxon>
        <taxon>Piloderma</taxon>
    </lineage>
</organism>
<dbReference type="AlphaFoldDB" id="A0A0C3BM98"/>
<dbReference type="InParanoid" id="A0A0C3BM98"/>
<evidence type="ECO:0000313" key="3">
    <source>
        <dbReference type="Proteomes" id="UP000054166"/>
    </source>
</evidence>
<gene>
    <name evidence="2" type="ORF">PILCRDRAFT_11150</name>
</gene>
<protein>
    <submittedName>
        <fullName evidence="2">Uncharacterized protein</fullName>
    </submittedName>
</protein>
<proteinExistence type="predicted"/>
<name>A0A0C3BM98_PILCF</name>
<feature type="compositionally biased region" description="Basic and acidic residues" evidence="1">
    <location>
        <begin position="32"/>
        <end position="46"/>
    </location>
</feature>
<reference evidence="3" key="2">
    <citation type="submission" date="2015-01" db="EMBL/GenBank/DDBJ databases">
        <title>Evolutionary Origins and Diversification of the Mycorrhizal Mutualists.</title>
        <authorList>
            <consortium name="DOE Joint Genome Institute"/>
            <consortium name="Mycorrhizal Genomics Consortium"/>
            <person name="Kohler A."/>
            <person name="Kuo A."/>
            <person name="Nagy L.G."/>
            <person name="Floudas D."/>
            <person name="Copeland A."/>
            <person name="Barry K.W."/>
            <person name="Cichocki N."/>
            <person name="Veneault-Fourrey C."/>
            <person name="LaButti K."/>
            <person name="Lindquist E.A."/>
            <person name="Lipzen A."/>
            <person name="Lundell T."/>
            <person name="Morin E."/>
            <person name="Murat C."/>
            <person name="Riley R."/>
            <person name="Ohm R."/>
            <person name="Sun H."/>
            <person name="Tunlid A."/>
            <person name="Henrissat B."/>
            <person name="Grigoriev I.V."/>
            <person name="Hibbett D.S."/>
            <person name="Martin F."/>
        </authorList>
    </citation>
    <scope>NUCLEOTIDE SEQUENCE [LARGE SCALE GENOMIC DNA]</scope>
    <source>
        <strain evidence="3">F 1598</strain>
    </source>
</reference>
<evidence type="ECO:0000256" key="1">
    <source>
        <dbReference type="SAM" id="MobiDB-lite"/>
    </source>
</evidence>